<evidence type="ECO:0000313" key="1">
    <source>
        <dbReference type="EMBL" id="UNM96053.1"/>
    </source>
</evidence>
<reference evidence="1 2" key="1">
    <citation type="submission" date="2022-03" db="EMBL/GenBank/DDBJ databases">
        <title>Ignatzschineria rhizosphaerae HR5S32.</title>
        <authorList>
            <person name="Sun J.Q."/>
            <person name="Feng J.Y."/>
        </authorList>
    </citation>
    <scope>NUCLEOTIDE SEQUENCE [LARGE SCALE GENOMIC DNA]</scope>
    <source>
        <strain evidence="1 2">HR5S32</strain>
    </source>
</reference>
<gene>
    <name evidence="1" type="ORF">MMG00_12765</name>
</gene>
<proteinExistence type="predicted"/>
<accession>A0ABY3WZJ3</accession>
<dbReference type="EMBL" id="CP093379">
    <property type="protein sequence ID" value="UNM96053.1"/>
    <property type="molecule type" value="Genomic_DNA"/>
</dbReference>
<dbReference type="RefSeq" id="WP_242148962.1">
    <property type="nucleotide sequence ID" value="NZ_CP093379.1"/>
</dbReference>
<sequence>MQKLLNTIDFSKNMRKNIFLLTELTNAATEFCTVIQINRKIRAYQNEIRERMSLKPSLLIRLELRSLRSELKKLRRAVSKKTVEVLNQADLKKAA</sequence>
<name>A0ABY3WZJ3_9GAMM</name>
<dbReference type="Proteomes" id="UP000829542">
    <property type="component" value="Chromosome"/>
</dbReference>
<evidence type="ECO:0000313" key="2">
    <source>
        <dbReference type="Proteomes" id="UP000829542"/>
    </source>
</evidence>
<organism evidence="1 2">
    <name type="scientific">Ignatzschineria rhizosphaerae</name>
    <dbReference type="NCBI Taxonomy" id="2923279"/>
    <lineage>
        <taxon>Bacteria</taxon>
        <taxon>Pseudomonadati</taxon>
        <taxon>Pseudomonadota</taxon>
        <taxon>Gammaproteobacteria</taxon>
        <taxon>Cardiobacteriales</taxon>
        <taxon>Ignatzschineriaceae</taxon>
        <taxon>Ignatzschineria</taxon>
    </lineage>
</organism>
<keyword evidence="2" id="KW-1185">Reference proteome</keyword>
<protein>
    <recommendedName>
        <fullName evidence="3">DUF465 domain-containing protein</fullName>
    </recommendedName>
</protein>
<evidence type="ECO:0008006" key="3">
    <source>
        <dbReference type="Google" id="ProtNLM"/>
    </source>
</evidence>